<sequence length="184" mass="21024">MMVSSPRPPESLDEYLSRYMNLPSDFEGQLRVDHVSKIALLATTHCDRYMATQHLVSLIAGLPVPTDEPYEDFWFRFWQASGSAYFMPGNMKASVLAALDYDGTGLADRFLSAFNEMSAEQWVAAATVIGEVLVERVAVPFMPRERGELWLRDVQLTSWRILYAARGSFTWEQREAFRNGWKEA</sequence>
<proteinExistence type="predicted"/>
<gene>
    <name evidence="1" type="ORF">AB5J54_41240</name>
</gene>
<accession>A0AB39TAK4</accession>
<dbReference type="AlphaFoldDB" id="A0AB39TAK4"/>
<dbReference type="RefSeq" id="WP_369149163.1">
    <property type="nucleotide sequence ID" value="NZ_CP163444.1"/>
</dbReference>
<protein>
    <submittedName>
        <fullName evidence="1">Uncharacterized protein</fullName>
    </submittedName>
</protein>
<organism evidence="1">
    <name type="scientific">Streptomyces sp. R44</name>
    <dbReference type="NCBI Taxonomy" id="3238633"/>
    <lineage>
        <taxon>Bacteria</taxon>
        <taxon>Bacillati</taxon>
        <taxon>Actinomycetota</taxon>
        <taxon>Actinomycetes</taxon>
        <taxon>Kitasatosporales</taxon>
        <taxon>Streptomycetaceae</taxon>
        <taxon>Streptomyces</taxon>
    </lineage>
</organism>
<evidence type="ECO:0000313" key="1">
    <source>
        <dbReference type="EMBL" id="XDQ76539.1"/>
    </source>
</evidence>
<reference evidence="1" key="1">
    <citation type="submission" date="2024-07" db="EMBL/GenBank/DDBJ databases">
        <authorList>
            <person name="Yu S.T."/>
        </authorList>
    </citation>
    <scope>NUCLEOTIDE SEQUENCE</scope>
    <source>
        <strain evidence="1">R44</strain>
    </source>
</reference>
<dbReference type="EMBL" id="CP163444">
    <property type="protein sequence ID" value="XDQ76539.1"/>
    <property type="molecule type" value="Genomic_DNA"/>
</dbReference>
<name>A0AB39TAK4_9ACTN</name>